<dbReference type="SUPFAM" id="SSF53597">
    <property type="entry name" value="Dihydrofolate reductase-like"/>
    <property type="match status" value="1"/>
</dbReference>
<evidence type="ECO:0000313" key="2">
    <source>
        <dbReference type="Proteomes" id="UP000003416"/>
    </source>
</evidence>
<gene>
    <name evidence="1" type="ORF">HMPREF9446_03848</name>
</gene>
<dbReference type="InterPro" id="IPR024072">
    <property type="entry name" value="DHFR-like_dom_sf"/>
</dbReference>
<evidence type="ECO:0000313" key="1">
    <source>
        <dbReference type="EMBL" id="EGF49960.1"/>
    </source>
</evidence>
<dbReference type="Gene3D" id="3.40.430.10">
    <property type="entry name" value="Dihydrofolate Reductase, subunit A"/>
    <property type="match status" value="1"/>
</dbReference>
<protein>
    <submittedName>
        <fullName evidence="1">Conserved domain protein</fullName>
    </submittedName>
</protein>
<sequence>MDVYPIWRESRNGGLKRDVYGITELYDNSDAFIQKGMDANVVSILRESVCGYCLYESEPKMEELTWEVFEQNLVDELYLYISSYTGGSGIPIFSHNIKMSNHWKLEEAKVYNEEIVRLHYSRVDITEK</sequence>
<proteinExistence type="predicted"/>
<name>F3PYJ9_9BACE</name>
<dbReference type="Proteomes" id="UP000003416">
    <property type="component" value="Unassembled WGS sequence"/>
</dbReference>
<reference evidence="1 2" key="1">
    <citation type="submission" date="2011-02" db="EMBL/GenBank/DDBJ databases">
        <authorList>
            <person name="Weinstock G."/>
            <person name="Sodergren E."/>
            <person name="Clifton S."/>
            <person name="Fulton L."/>
            <person name="Fulton B."/>
            <person name="Courtney L."/>
            <person name="Fronick C."/>
            <person name="Harrison M."/>
            <person name="Strong C."/>
            <person name="Farmer C."/>
            <person name="Delahaunty K."/>
            <person name="Markovic C."/>
            <person name="Hall O."/>
            <person name="Minx P."/>
            <person name="Tomlinson C."/>
            <person name="Mitreva M."/>
            <person name="Hou S."/>
            <person name="Chen J."/>
            <person name="Wollam A."/>
            <person name="Pepin K.H."/>
            <person name="Johnson M."/>
            <person name="Bhonagiri V."/>
            <person name="Zhang X."/>
            <person name="Suruliraj S."/>
            <person name="Warren W."/>
            <person name="Chinwalla A."/>
            <person name="Mardis E.R."/>
            <person name="Wilson R.K."/>
        </authorList>
    </citation>
    <scope>NUCLEOTIDE SEQUENCE [LARGE SCALE GENOMIC DNA]</scope>
    <source>
        <strain evidence="1 2">YIT 12057</strain>
    </source>
</reference>
<comment type="caution">
    <text evidence="1">The sequence shown here is derived from an EMBL/GenBank/DDBJ whole genome shotgun (WGS) entry which is preliminary data.</text>
</comment>
<organism evidence="1 2">
    <name type="scientific">Bacteroides fluxus YIT 12057</name>
    <dbReference type="NCBI Taxonomy" id="763034"/>
    <lineage>
        <taxon>Bacteria</taxon>
        <taxon>Pseudomonadati</taxon>
        <taxon>Bacteroidota</taxon>
        <taxon>Bacteroidia</taxon>
        <taxon>Bacteroidales</taxon>
        <taxon>Bacteroidaceae</taxon>
        <taxon>Bacteroides</taxon>
    </lineage>
</organism>
<keyword evidence="2" id="KW-1185">Reference proteome</keyword>
<dbReference type="HOGENOM" id="CLU_1955182_0_0_10"/>
<dbReference type="EMBL" id="AFBN01000112">
    <property type="protein sequence ID" value="EGF49960.1"/>
    <property type="molecule type" value="Genomic_DNA"/>
</dbReference>
<accession>F3PYJ9</accession>
<dbReference type="AlphaFoldDB" id="F3PYJ9"/>